<comment type="similarity">
    <text evidence="7">Belongs to the UPF0761 family.</text>
</comment>
<feature type="transmembrane region" description="Helical" evidence="7">
    <location>
        <begin position="249"/>
        <end position="272"/>
    </location>
</feature>
<evidence type="ECO:0000256" key="4">
    <source>
        <dbReference type="ARBA" id="ARBA00022692"/>
    </source>
</evidence>
<dbReference type="Pfam" id="PF03631">
    <property type="entry name" value="Virul_fac_BrkB"/>
    <property type="match status" value="1"/>
</dbReference>
<dbReference type="HAMAP" id="MF_00672">
    <property type="entry name" value="UPF0761"/>
    <property type="match status" value="1"/>
</dbReference>
<feature type="transmembrane region" description="Helical" evidence="7">
    <location>
        <begin position="206"/>
        <end position="229"/>
    </location>
</feature>
<dbReference type="NCBIfam" id="TIGR00765">
    <property type="entry name" value="yihY_not_rbn"/>
    <property type="match status" value="1"/>
</dbReference>
<reference evidence="8 9" key="1">
    <citation type="submission" date="2019-12" db="EMBL/GenBank/DDBJ databases">
        <title>Comparative genomics gives insights into the taxonomy of the Azoarcus-Aromatoleum group and reveals separate origins of nif in the plant-associated Azoarcus and non-plant-associated Aromatoleum sub-groups.</title>
        <authorList>
            <person name="Lafos M."/>
            <person name="Maluk M."/>
            <person name="Batista M."/>
            <person name="Junghare M."/>
            <person name="Carmona M."/>
            <person name="Faoro H."/>
            <person name="Cruz L.M."/>
            <person name="Battistoni F."/>
            <person name="De Souza E."/>
            <person name="Pedrosa F."/>
            <person name="Chen W.-M."/>
            <person name="Poole P.S."/>
            <person name="Dixon R.A."/>
            <person name="James E.K."/>
        </authorList>
    </citation>
    <scope>NUCLEOTIDE SEQUENCE [LARGE SCALE GENOMIC DNA]</scope>
    <source>
        <strain evidence="8 9">Td21</strain>
    </source>
</reference>
<organism evidence="8 9">
    <name type="scientific">Aromatoleum toluvorans</name>
    <dbReference type="NCBI Taxonomy" id="92002"/>
    <lineage>
        <taxon>Bacteria</taxon>
        <taxon>Pseudomonadati</taxon>
        <taxon>Pseudomonadota</taxon>
        <taxon>Betaproteobacteria</taxon>
        <taxon>Rhodocyclales</taxon>
        <taxon>Rhodocyclaceae</taxon>
        <taxon>Aromatoleum</taxon>
    </lineage>
</organism>
<dbReference type="InterPro" id="IPR023679">
    <property type="entry name" value="UPF0761_bac"/>
</dbReference>
<comment type="subcellular location">
    <subcellularLocation>
        <location evidence="1 7">Cell membrane</location>
        <topology evidence="1 7">Multi-pass membrane protein</topology>
    </subcellularLocation>
</comment>
<evidence type="ECO:0000256" key="7">
    <source>
        <dbReference type="HAMAP-Rule" id="MF_00672"/>
    </source>
</evidence>
<evidence type="ECO:0000313" key="8">
    <source>
        <dbReference type="EMBL" id="NMG43674.1"/>
    </source>
</evidence>
<dbReference type="EMBL" id="WTVN01000009">
    <property type="protein sequence ID" value="NMG43674.1"/>
    <property type="molecule type" value="Genomic_DNA"/>
</dbReference>
<comment type="caution">
    <text evidence="8">The sequence shown here is derived from an EMBL/GenBank/DDBJ whole genome shotgun (WGS) entry which is preliminary data.</text>
</comment>
<evidence type="ECO:0000256" key="6">
    <source>
        <dbReference type="ARBA" id="ARBA00023136"/>
    </source>
</evidence>
<keyword evidence="4 7" id="KW-0812">Transmembrane</keyword>
<evidence type="ECO:0000313" key="9">
    <source>
        <dbReference type="Proteomes" id="UP000623795"/>
    </source>
</evidence>
<accession>A0ABX1PZJ4</accession>
<proteinExistence type="inferred from homology"/>
<keyword evidence="9" id="KW-1185">Reference proteome</keyword>
<protein>
    <recommendedName>
        <fullName evidence="7">UPF0761 membrane protein GPA22_08010</fullName>
    </recommendedName>
</protein>
<feature type="transmembrane region" description="Helical" evidence="7">
    <location>
        <begin position="95"/>
        <end position="114"/>
    </location>
</feature>
<evidence type="ECO:0000256" key="2">
    <source>
        <dbReference type="ARBA" id="ARBA00022475"/>
    </source>
</evidence>
<keyword evidence="3" id="KW-0997">Cell inner membrane</keyword>
<evidence type="ECO:0000256" key="3">
    <source>
        <dbReference type="ARBA" id="ARBA00022519"/>
    </source>
</evidence>
<keyword evidence="6 7" id="KW-0472">Membrane</keyword>
<evidence type="ECO:0000256" key="1">
    <source>
        <dbReference type="ARBA" id="ARBA00004651"/>
    </source>
</evidence>
<feature type="transmembrane region" description="Helical" evidence="7">
    <location>
        <begin position="28"/>
        <end position="51"/>
    </location>
</feature>
<dbReference type="PANTHER" id="PTHR30213">
    <property type="entry name" value="INNER MEMBRANE PROTEIN YHJD"/>
    <property type="match status" value="1"/>
</dbReference>
<feature type="transmembrane region" description="Helical" evidence="7">
    <location>
        <begin position="171"/>
        <end position="194"/>
    </location>
</feature>
<keyword evidence="2 7" id="KW-1003">Cell membrane</keyword>
<sequence length="407" mass="43803">MPAMPLNSARDFLRLVAQRFVATRCPQVAGSLAFTTLLALVPLVTVVIALFSNFPAFAELGTSLKTFLLANLLPDRAGRIIATYAFQFSQKAAKLTLIGTAALVVTALMLLMTIDRVFNQIWGVRRPRPLLARLTVHWSTLTLGPVALGASAFATGQLVASSITLAGKGSWIVDFFSTLASAGLLCVVFTFLYYAVPNHKVRPTHALAGGTTAALAFLLMQQLFGLFLARIPTYTLIYGTFATVPIFLLWLYLSWVVILLGAILAASLPGFFERTRVLVPFAGDRAWAATTVLAMLARAQAEGRSVAFEPLIEAARLNANEGESLLGDLCEAGWAARTEDGNWLLTRDAASIGIADVVCRLALSPTGWRKAGHNELSRDTADRIENALRAADISIAELAARQPARES</sequence>
<dbReference type="InterPro" id="IPR017039">
    <property type="entry name" value="Virul_fac_BrkB"/>
</dbReference>
<evidence type="ECO:0000256" key="5">
    <source>
        <dbReference type="ARBA" id="ARBA00022989"/>
    </source>
</evidence>
<dbReference type="PANTHER" id="PTHR30213:SF0">
    <property type="entry name" value="UPF0761 MEMBRANE PROTEIN YIHY"/>
    <property type="match status" value="1"/>
</dbReference>
<dbReference type="Proteomes" id="UP000623795">
    <property type="component" value="Unassembled WGS sequence"/>
</dbReference>
<feature type="transmembrane region" description="Helical" evidence="7">
    <location>
        <begin position="135"/>
        <end position="159"/>
    </location>
</feature>
<name>A0ABX1PZJ4_9RHOO</name>
<gene>
    <name evidence="8" type="ORF">GPA22_08010</name>
</gene>
<keyword evidence="5 7" id="KW-1133">Transmembrane helix</keyword>